<dbReference type="Proteomes" id="UP001141327">
    <property type="component" value="Unassembled WGS sequence"/>
</dbReference>
<dbReference type="InterPro" id="IPR004344">
    <property type="entry name" value="TTL/TTLL_fam"/>
</dbReference>
<evidence type="ECO:0000256" key="4">
    <source>
        <dbReference type="ARBA" id="ARBA00041448"/>
    </source>
</evidence>
<evidence type="ECO:0000256" key="5">
    <source>
        <dbReference type="ARBA" id="ARBA00049274"/>
    </source>
</evidence>
<keyword evidence="1" id="KW-0436">Ligase</keyword>
<dbReference type="PROSITE" id="PS51221">
    <property type="entry name" value="TTL"/>
    <property type="match status" value="1"/>
</dbReference>
<dbReference type="PANTHER" id="PTHR12241:SF145">
    <property type="entry name" value="TUBULIN POLYGLUTAMYLASE TTLL5"/>
    <property type="match status" value="1"/>
</dbReference>
<feature type="region of interest" description="Disordered" evidence="6">
    <location>
        <begin position="659"/>
        <end position="681"/>
    </location>
</feature>
<dbReference type="Pfam" id="PF03133">
    <property type="entry name" value="TTL"/>
    <property type="match status" value="2"/>
</dbReference>
<evidence type="ECO:0000313" key="7">
    <source>
        <dbReference type="EMBL" id="KAJ4458183.1"/>
    </source>
</evidence>
<feature type="region of interest" description="Disordered" evidence="6">
    <location>
        <begin position="570"/>
        <end position="593"/>
    </location>
</feature>
<dbReference type="Gene3D" id="3.30.470.20">
    <property type="entry name" value="ATP-grasp fold, B domain"/>
    <property type="match status" value="1"/>
</dbReference>
<feature type="compositionally biased region" description="Low complexity" evidence="6">
    <location>
        <begin position="1002"/>
        <end position="1014"/>
    </location>
</feature>
<feature type="region of interest" description="Disordered" evidence="6">
    <location>
        <begin position="360"/>
        <end position="390"/>
    </location>
</feature>
<keyword evidence="8" id="KW-1185">Reference proteome</keyword>
<evidence type="ECO:0000256" key="1">
    <source>
        <dbReference type="ARBA" id="ARBA00022598"/>
    </source>
</evidence>
<evidence type="ECO:0000256" key="6">
    <source>
        <dbReference type="SAM" id="MobiDB-lite"/>
    </source>
</evidence>
<feature type="compositionally biased region" description="Pro residues" evidence="6">
    <location>
        <begin position="830"/>
        <end position="842"/>
    </location>
</feature>
<comment type="catalytic activity">
    <reaction evidence="5">
        <text>L-glutamyl-[protein] + L-glutamate + ATP = gamma-L-glutamyl-L-glutamyl-[protein] + ADP + phosphate + H(+)</text>
        <dbReference type="Rhea" id="RHEA:60144"/>
        <dbReference type="Rhea" id="RHEA-COMP:10208"/>
        <dbReference type="Rhea" id="RHEA-COMP:15517"/>
        <dbReference type="ChEBI" id="CHEBI:15378"/>
        <dbReference type="ChEBI" id="CHEBI:29973"/>
        <dbReference type="ChEBI" id="CHEBI:29985"/>
        <dbReference type="ChEBI" id="CHEBI:30616"/>
        <dbReference type="ChEBI" id="CHEBI:43474"/>
        <dbReference type="ChEBI" id="CHEBI:143622"/>
        <dbReference type="ChEBI" id="CHEBI:456216"/>
    </reaction>
    <physiologicalReaction direction="left-to-right" evidence="5">
        <dbReference type="Rhea" id="RHEA:60145"/>
    </physiologicalReaction>
</comment>
<name>A0ABQ8UHA9_9EUKA</name>
<feature type="compositionally biased region" description="Low complexity" evidence="6">
    <location>
        <begin position="1108"/>
        <end position="1128"/>
    </location>
</feature>
<evidence type="ECO:0000256" key="2">
    <source>
        <dbReference type="ARBA" id="ARBA00022741"/>
    </source>
</evidence>
<feature type="region of interest" description="Disordered" evidence="6">
    <location>
        <begin position="999"/>
        <end position="1180"/>
    </location>
</feature>
<comment type="caution">
    <text evidence="7">The sequence shown here is derived from an EMBL/GenBank/DDBJ whole genome shotgun (WGS) entry which is preliminary data.</text>
</comment>
<feature type="compositionally biased region" description="Acidic residues" evidence="6">
    <location>
        <begin position="953"/>
        <end position="963"/>
    </location>
</feature>
<dbReference type="PANTHER" id="PTHR12241">
    <property type="entry name" value="TUBULIN POLYGLUTAMYLASE"/>
    <property type="match status" value="1"/>
</dbReference>
<protein>
    <recommendedName>
        <fullName evidence="4">Tubulin--tyrosine ligase-like protein 5</fullName>
    </recommendedName>
</protein>
<feature type="compositionally biased region" description="Low complexity" evidence="6">
    <location>
        <begin position="1168"/>
        <end position="1180"/>
    </location>
</feature>
<feature type="compositionally biased region" description="Low complexity" evidence="6">
    <location>
        <begin position="661"/>
        <end position="681"/>
    </location>
</feature>
<organism evidence="7 8">
    <name type="scientific">Paratrimastix pyriformis</name>
    <dbReference type="NCBI Taxonomy" id="342808"/>
    <lineage>
        <taxon>Eukaryota</taxon>
        <taxon>Metamonada</taxon>
        <taxon>Preaxostyla</taxon>
        <taxon>Paratrimastigidae</taxon>
        <taxon>Paratrimastix</taxon>
    </lineage>
</organism>
<reference evidence="7" key="1">
    <citation type="journal article" date="2022" name="bioRxiv">
        <title>Genomics of Preaxostyla Flagellates Illuminates Evolutionary Transitions and the Path Towards Mitochondrial Loss.</title>
        <authorList>
            <person name="Novak L.V.F."/>
            <person name="Treitli S.C."/>
            <person name="Pyrih J."/>
            <person name="Halakuc P."/>
            <person name="Pipaliya S.V."/>
            <person name="Vacek V."/>
            <person name="Brzon O."/>
            <person name="Soukal P."/>
            <person name="Eme L."/>
            <person name="Dacks J.B."/>
            <person name="Karnkowska A."/>
            <person name="Elias M."/>
            <person name="Hampl V."/>
        </authorList>
    </citation>
    <scope>NUCLEOTIDE SEQUENCE</scope>
    <source>
        <strain evidence="7">RCP-MX</strain>
    </source>
</reference>
<gene>
    <name evidence="7" type="ORF">PAPYR_6143</name>
</gene>
<accession>A0ABQ8UHA9</accession>
<feature type="region of interest" description="Disordered" evidence="6">
    <location>
        <begin position="947"/>
        <end position="973"/>
    </location>
</feature>
<proteinExistence type="predicted"/>
<evidence type="ECO:0000256" key="3">
    <source>
        <dbReference type="ARBA" id="ARBA00022840"/>
    </source>
</evidence>
<keyword evidence="2" id="KW-0547">Nucleotide-binding</keyword>
<feature type="compositionally biased region" description="Low complexity" evidence="6">
    <location>
        <begin position="373"/>
        <end position="384"/>
    </location>
</feature>
<feature type="compositionally biased region" description="Pro residues" evidence="6">
    <location>
        <begin position="571"/>
        <end position="587"/>
    </location>
</feature>
<feature type="compositionally biased region" description="Pro residues" evidence="6">
    <location>
        <begin position="1033"/>
        <end position="1043"/>
    </location>
</feature>
<sequence>MRLASPSSIVIRNAFKRAGFQLVKEGDLWHSIWGRPPKRTSYRLLSPYQKVNHLPGTYELGRKDYLAVNLTRMLRTFGPEHFGFFPKTYILPRDQTFLNRDSAAGPFIMKPVAGARGVGIKVLRSPEEVPPGKKAVVQQYLAAPYLIDGYKFDLRVYVALTSVDPLRVYMYRDGLVRFASKRYRGMATHSRYAHLTNYSVNKGRAGIGSLGDEGGGSKCRTHQHLRRYLRAQGIDDGVVWHRIADVVIKTLAAAAPALATTLRSVLAPATPLTPLWGPAADPAPSPLHAGGQGQGGATPPIAVCYELLGFDVLLDEQLRPWLLEVNTSPSLHSSSPLDKAIKEQLVVGPRHIRDVAEEGVAAPYPSPPPPAGSPAAGGSPYSPGTGPGPLGHLSEIERHVLRLSEEEYSRRGGFERIFPTPHNGALYGQFLEARPNDRLLASWLRYRWAKTCGPSPAARPSAPQAPAPKWVAPCWGCGQGHPQDPLALLSRHPPSFARPPQPAPARAIPPCPRYYGAAAQALVAARLGRWTARQVQALLERGAPPGALEELLLAIACAANPLRPADAAAPLAPPLEAPGAPAPPPVQPGAHPQYHYDPDLPYNFCDYRRPLYPCVSLRDDPTALPTPLPTPPWLPPGAAAARGPAVSCCPLAAPGCRTSQSPARASSASRPGSASRPASASRHLGPVLFGQVGPEWRCAPGSPQNQHPNVSCTVLPNYAAPFLLPRLSAPAPAPVPALEADEDCGDAPAAQGPPQPPAAAGRLEGALTAALEQLRGALLADRQTLPDRTAALVRRAAQAPCPSPAAGGVGEDEESSEESSPEPASSVPAGSPPACSPSPPAAPGGCGHGPVWAAPAGMVDLTTAIAPRTAALLTLPLGASVGPFAAPTATATATATATVASPMSMTGDERADPARPHRRPVRLTGRTGERIVRAGCPAVPLGGRLGPAGYAPAEEDLDLDSDDLATGGPDPRTASLVRGLAPTGGPSVPLLHQGRPGVPMTAAAAPRASAPGGPCWDEIDRREVAEGVYDDPMPSPPEIPPSPVHRVATPPHTTPRRGAHGPSPLRRSQPQQPEADGGRFHTAVSAPPSPVGLVAHHHPSAGPALGRSAAPAGPNLLAGGPPRLPRSLVAGEGPLLRASLHTSPARPRGPPAAGGARRHSSVPAPLVRAGATPPRGPGLARGAAAGLIMVGSPGPVRPFPQAALTPHRGRPSTTAQRAGPRQ</sequence>
<feature type="region of interest" description="Disordered" evidence="6">
    <location>
        <begin position="734"/>
        <end position="760"/>
    </location>
</feature>
<feature type="region of interest" description="Disordered" evidence="6">
    <location>
        <begin position="796"/>
        <end position="845"/>
    </location>
</feature>
<dbReference type="SUPFAM" id="SSF56059">
    <property type="entry name" value="Glutathione synthetase ATP-binding domain-like"/>
    <property type="match status" value="1"/>
</dbReference>
<dbReference type="EMBL" id="JAPMOS010000033">
    <property type="protein sequence ID" value="KAJ4458183.1"/>
    <property type="molecule type" value="Genomic_DNA"/>
</dbReference>
<feature type="region of interest" description="Disordered" evidence="6">
    <location>
        <begin position="1192"/>
        <end position="1222"/>
    </location>
</feature>
<keyword evidence="3" id="KW-0067">ATP-binding</keyword>
<feature type="compositionally biased region" description="Acidic residues" evidence="6">
    <location>
        <begin position="810"/>
        <end position="820"/>
    </location>
</feature>
<feature type="compositionally biased region" description="Low complexity" evidence="6">
    <location>
        <begin position="1062"/>
        <end position="1073"/>
    </location>
</feature>
<evidence type="ECO:0000313" key="8">
    <source>
        <dbReference type="Proteomes" id="UP001141327"/>
    </source>
</evidence>